<accession>A0A7Z0SD64</accession>
<organism evidence="1 2">
    <name type="scientific">Candidatus Methanofishera endochildressiae</name>
    <dbReference type="NCBI Taxonomy" id="2738884"/>
    <lineage>
        <taxon>Bacteria</taxon>
        <taxon>Pseudomonadati</taxon>
        <taxon>Pseudomonadota</taxon>
        <taxon>Gammaproteobacteria</taxon>
        <taxon>Candidatus Methanofishera</taxon>
    </lineage>
</organism>
<reference evidence="1 2" key="1">
    <citation type="submission" date="2020-05" db="EMBL/GenBank/DDBJ databases">
        <title>Horizontal transmission and recombination maintain forever young bacterial symbiont genomes.</title>
        <authorList>
            <person name="Russell S.L."/>
            <person name="Pepper-Tunick E."/>
            <person name="Svedberg J."/>
            <person name="Byrne A."/>
            <person name="Ruelas Castillo J."/>
            <person name="Vollmers C."/>
            <person name="Beinart R.A."/>
            <person name="Corbett-Detig R."/>
        </authorList>
    </citation>
    <scope>NUCLEOTIDE SEQUENCE [LARGE SCALE GENOMIC DNA]</scope>
    <source>
        <strain evidence="1">4727-3</strain>
    </source>
</reference>
<dbReference type="Proteomes" id="UP000537890">
    <property type="component" value="Unassembled WGS sequence"/>
</dbReference>
<dbReference type="AlphaFoldDB" id="A0A7Z0SD64"/>
<sequence>MKDSNNNWQVWDGNINSLVSNATRTLADINPLTIVQGLSGLPGNIAIFVGHSSSGGDIHYNSAPLNILVQ</sequence>
<protein>
    <submittedName>
        <fullName evidence="1">Uncharacterized protein</fullName>
    </submittedName>
</protein>
<name>A0A7Z0SD64_9GAMM</name>
<proteinExistence type="predicted"/>
<dbReference type="EMBL" id="JACCHS010000116">
    <property type="protein sequence ID" value="NYT47288.1"/>
    <property type="molecule type" value="Genomic_DNA"/>
</dbReference>
<evidence type="ECO:0000313" key="1">
    <source>
        <dbReference type="EMBL" id="NYT47288.1"/>
    </source>
</evidence>
<evidence type="ECO:0000313" key="2">
    <source>
        <dbReference type="Proteomes" id="UP000537890"/>
    </source>
</evidence>
<comment type="caution">
    <text evidence="1">The sequence shown here is derived from an EMBL/GenBank/DDBJ whole genome shotgun (WGS) entry which is preliminary data.</text>
</comment>
<gene>
    <name evidence="1" type="ORF">H0A75_06625</name>
</gene>